<dbReference type="EMBL" id="BPLR01013638">
    <property type="protein sequence ID" value="GIY62587.1"/>
    <property type="molecule type" value="Genomic_DNA"/>
</dbReference>
<reference evidence="1 2" key="1">
    <citation type="submission" date="2021-06" db="EMBL/GenBank/DDBJ databases">
        <title>Caerostris extrusa draft genome.</title>
        <authorList>
            <person name="Kono N."/>
            <person name="Arakawa K."/>
        </authorList>
    </citation>
    <scope>NUCLEOTIDE SEQUENCE [LARGE SCALE GENOMIC DNA]</scope>
</reference>
<organism evidence="1 2">
    <name type="scientific">Caerostris extrusa</name>
    <name type="common">Bark spider</name>
    <name type="synonym">Caerostris bankana</name>
    <dbReference type="NCBI Taxonomy" id="172846"/>
    <lineage>
        <taxon>Eukaryota</taxon>
        <taxon>Metazoa</taxon>
        <taxon>Ecdysozoa</taxon>
        <taxon>Arthropoda</taxon>
        <taxon>Chelicerata</taxon>
        <taxon>Arachnida</taxon>
        <taxon>Araneae</taxon>
        <taxon>Araneomorphae</taxon>
        <taxon>Entelegynae</taxon>
        <taxon>Araneoidea</taxon>
        <taxon>Araneidae</taxon>
        <taxon>Caerostris</taxon>
    </lineage>
</organism>
<keyword evidence="2" id="KW-1185">Reference proteome</keyword>
<proteinExistence type="predicted"/>
<protein>
    <submittedName>
        <fullName evidence="1">Uncharacterized protein</fullName>
    </submittedName>
</protein>
<evidence type="ECO:0000313" key="1">
    <source>
        <dbReference type="EMBL" id="GIY62587.1"/>
    </source>
</evidence>
<comment type="caution">
    <text evidence="1">The sequence shown here is derived from an EMBL/GenBank/DDBJ whole genome shotgun (WGS) entry which is preliminary data.</text>
</comment>
<gene>
    <name evidence="1" type="ORF">CEXT_43691</name>
</gene>
<name>A0AAV4UWY3_CAEEX</name>
<evidence type="ECO:0000313" key="2">
    <source>
        <dbReference type="Proteomes" id="UP001054945"/>
    </source>
</evidence>
<dbReference type="AlphaFoldDB" id="A0AAV4UWY3"/>
<accession>A0AAV4UWY3</accession>
<dbReference type="Proteomes" id="UP001054945">
    <property type="component" value="Unassembled WGS sequence"/>
</dbReference>
<sequence>MTLHYELLLVLQAKKIQQDSFLTKKDEIGWVVEWTELCLWNKHLFLKWVVEMQLFALTGGPREKLPFSHKTNIYEVPDKRPPRCPINRPLPCSESGRYRVPDEWWAQMVRSSTDPSPAVYFQNTFLPEWRGLGRKVCRVLKGRERVSIS</sequence>